<evidence type="ECO:0000313" key="2">
    <source>
        <dbReference type="EMBL" id="OJJ36948.1"/>
    </source>
</evidence>
<dbReference type="AlphaFoldDB" id="A0A1L9RQ50"/>
<dbReference type="OrthoDB" id="4161406at2759"/>
<accession>A0A1L9RQ50</accession>
<evidence type="ECO:0000256" key="1">
    <source>
        <dbReference type="SAM" id="SignalP"/>
    </source>
</evidence>
<dbReference type="EMBL" id="KV878211">
    <property type="protein sequence ID" value="OJJ36948.1"/>
    <property type="molecule type" value="Genomic_DNA"/>
</dbReference>
<dbReference type="GeneID" id="63747736"/>
<evidence type="ECO:0000313" key="3">
    <source>
        <dbReference type="Proteomes" id="UP000184383"/>
    </source>
</evidence>
<dbReference type="STRING" id="1073089.A0A1L9RQ50"/>
<reference evidence="3" key="1">
    <citation type="journal article" date="2017" name="Genome Biol.">
        <title>Comparative genomics reveals high biological diversity and specific adaptations in the industrially and medically important fungal genus Aspergillus.</title>
        <authorList>
            <person name="de Vries R.P."/>
            <person name="Riley R."/>
            <person name="Wiebenga A."/>
            <person name="Aguilar-Osorio G."/>
            <person name="Amillis S."/>
            <person name="Uchima C.A."/>
            <person name="Anderluh G."/>
            <person name="Asadollahi M."/>
            <person name="Askin M."/>
            <person name="Barry K."/>
            <person name="Battaglia E."/>
            <person name="Bayram O."/>
            <person name="Benocci T."/>
            <person name="Braus-Stromeyer S.A."/>
            <person name="Caldana C."/>
            <person name="Canovas D."/>
            <person name="Cerqueira G.C."/>
            <person name="Chen F."/>
            <person name="Chen W."/>
            <person name="Choi C."/>
            <person name="Clum A."/>
            <person name="Dos Santos R.A."/>
            <person name="Damasio A.R."/>
            <person name="Diallinas G."/>
            <person name="Emri T."/>
            <person name="Fekete E."/>
            <person name="Flipphi M."/>
            <person name="Freyberg S."/>
            <person name="Gallo A."/>
            <person name="Gournas C."/>
            <person name="Habgood R."/>
            <person name="Hainaut M."/>
            <person name="Harispe M.L."/>
            <person name="Henrissat B."/>
            <person name="Hilden K.S."/>
            <person name="Hope R."/>
            <person name="Hossain A."/>
            <person name="Karabika E."/>
            <person name="Karaffa L."/>
            <person name="Karanyi Z."/>
            <person name="Krasevec N."/>
            <person name="Kuo A."/>
            <person name="Kusch H."/>
            <person name="LaButti K."/>
            <person name="Lagendijk E.L."/>
            <person name="Lapidus A."/>
            <person name="Levasseur A."/>
            <person name="Lindquist E."/>
            <person name="Lipzen A."/>
            <person name="Logrieco A.F."/>
            <person name="MacCabe A."/>
            <person name="Maekelae M.R."/>
            <person name="Malavazi I."/>
            <person name="Melin P."/>
            <person name="Meyer V."/>
            <person name="Mielnichuk N."/>
            <person name="Miskei M."/>
            <person name="Molnar A.P."/>
            <person name="Mule G."/>
            <person name="Ngan C.Y."/>
            <person name="Orejas M."/>
            <person name="Orosz E."/>
            <person name="Ouedraogo J.P."/>
            <person name="Overkamp K.M."/>
            <person name="Park H.-S."/>
            <person name="Perrone G."/>
            <person name="Piumi F."/>
            <person name="Punt P.J."/>
            <person name="Ram A.F."/>
            <person name="Ramon A."/>
            <person name="Rauscher S."/>
            <person name="Record E."/>
            <person name="Riano-Pachon D.M."/>
            <person name="Robert V."/>
            <person name="Roehrig J."/>
            <person name="Ruller R."/>
            <person name="Salamov A."/>
            <person name="Salih N.S."/>
            <person name="Samson R.A."/>
            <person name="Sandor E."/>
            <person name="Sanguinetti M."/>
            <person name="Schuetze T."/>
            <person name="Sepcic K."/>
            <person name="Shelest E."/>
            <person name="Sherlock G."/>
            <person name="Sophianopoulou V."/>
            <person name="Squina F.M."/>
            <person name="Sun H."/>
            <person name="Susca A."/>
            <person name="Todd R.B."/>
            <person name="Tsang A."/>
            <person name="Unkles S.E."/>
            <person name="van de Wiele N."/>
            <person name="van Rossen-Uffink D."/>
            <person name="Oliveira J.V."/>
            <person name="Vesth T.C."/>
            <person name="Visser J."/>
            <person name="Yu J.-H."/>
            <person name="Zhou M."/>
            <person name="Andersen M.R."/>
            <person name="Archer D.B."/>
            <person name="Baker S.E."/>
            <person name="Benoit I."/>
            <person name="Brakhage A.A."/>
            <person name="Braus G.H."/>
            <person name="Fischer R."/>
            <person name="Frisvad J.C."/>
            <person name="Goldman G.H."/>
            <person name="Houbraken J."/>
            <person name="Oakley B."/>
            <person name="Pocsi I."/>
            <person name="Scazzocchio C."/>
            <person name="Seiboth B."/>
            <person name="vanKuyk P.A."/>
            <person name="Wortman J."/>
            <person name="Dyer P.S."/>
            <person name="Grigoriev I.V."/>
        </authorList>
    </citation>
    <scope>NUCLEOTIDE SEQUENCE [LARGE SCALE GENOMIC DNA]</scope>
    <source>
        <strain evidence="3">DTO 134E9</strain>
    </source>
</reference>
<sequence length="157" mass="16542">MKTFIPAVSAIAALTAMVDFCPAPPAAVLEPILMGVLGSTWGGVTGGVINKIHNESKRDFVKYTIRADDPFANLPQPAGNQCKEQLHGVTVKFSPSGKGAFRIDNVPSSCMTLSNVILGDGTDPNQPRPTPLGSDALSYNGVSDDDLNRLQAIFDGN</sequence>
<name>A0A1L9RQ50_ASPWE</name>
<dbReference type="VEuPathDB" id="FungiDB:ASPWEDRAFT_181894"/>
<proteinExistence type="predicted"/>
<dbReference type="Proteomes" id="UP000184383">
    <property type="component" value="Unassembled WGS sequence"/>
</dbReference>
<keyword evidence="3" id="KW-1185">Reference proteome</keyword>
<feature type="signal peptide" evidence="1">
    <location>
        <begin position="1"/>
        <end position="20"/>
    </location>
</feature>
<gene>
    <name evidence="2" type="ORF">ASPWEDRAFT_181894</name>
</gene>
<organism evidence="2 3">
    <name type="scientific">Aspergillus wentii DTO 134E9</name>
    <dbReference type="NCBI Taxonomy" id="1073089"/>
    <lineage>
        <taxon>Eukaryota</taxon>
        <taxon>Fungi</taxon>
        <taxon>Dikarya</taxon>
        <taxon>Ascomycota</taxon>
        <taxon>Pezizomycotina</taxon>
        <taxon>Eurotiomycetes</taxon>
        <taxon>Eurotiomycetidae</taxon>
        <taxon>Eurotiales</taxon>
        <taxon>Aspergillaceae</taxon>
        <taxon>Aspergillus</taxon>
        <taxon>Aspergillus subgen. Cremei</taxon>
    </lineage>
</organism>
<keyword evidence="1" id="KW-0732">Signal</keyword>
<feature type="chain" id="PRO_5013245257" evidence="1">
    <location>
        <begin position="21"/>
        <end position="157"/>
    </location>
</feature>
<dbReference type="RefSeq" id="XP_040690624.1">
    <property type="nucleotide sequence ID" value="XM_040831888.1"/>
</dbReference>
<protein>
    <submittedName>
        <fullName evidence="2">Uncharacterized protein</fullName>
    </submittedName>
</protein>